<reference evidence="2" key="1">
    <citation type="submission" date="2021-01" db="EMBL/GenBank/DDBJ databases">
        <authorList>
            <person name="Kaushik A."/>
        </authorList>
    </citation>
    <scope>NUCLEOTIDE SEQUENCE</scope>
    <source>
        <strain evidence="2">AG3-1AP</strain>
    </source>
</reference>
<dbReference type="AlphaFoldDB" id="A0A8H3G5G2"/>
<evidence type="ECO:0000256" key="1">
    <source>
        <dbReference type="SAM" id="MobiDB-lite"/>
    </source>
</evidence>
<dbReference type="EMBL" id="CAJMWV010001598">
    <property type="protein sequence ID" value="CAE6441220.1"/>
    <property type="molecule type" value="Genomic_DNA"/>
</dbReference>
<evidence type="ECO:0000313" key="2">
    <source>
        <dbReference type="EMBL" id="CAE6441220.1"/>
    </source>
</evidence>
<protein>
    <submittedName>
        <fullName evidence="2">Uncharacterized protein</fullName>
    </submittedName>
</protein>
<organism evidence="2 3">
    <name type="scientific">Rhizoctonia solani</name>
    <dbReference type="NCBI Taxonomy" id="456999"/>
    <lineage>
        <taxon>Eukaryota</taxon>
        <taxon>Fungi</taxon>
        <taxon>Dikarya</taxon>
        <taxon>Basidiomycota</taxon>
        <taxon>Agaricomycotina</taxon>
        <taxon>Agaricomycetes</taxon>
        <taxon>Cantharellales</taxon>
        <taxon>Ceratobasidiaceae</taxon>
        <taxon>Rhizoctonia</taxon>
    </lineage>
</organism>
<gene>
    <name evidence="2" type="ORF">RDB_LOCUS54104</name>
</gene>
<accession>A0A8H3G5G2</accession>
<proteinExistence type="predicted"/>
<dbReference type="Proteomes" id="UP000663831">
    <property type="component" value="Unassembled WGS sequence"/>
</dbReference>
<name>A0A8H3G5G2_9AGAM</name>
<sequence>MMNSNKPTVNLTQADNVLNAFATLQIDSVNNTSTDGASAGPQATGPQHDSSIHAVTHGRDVAQLDPKISSFNYQRRIAAEYQAALEALGRKAAQPDPNTSNLNYQHRVTAEYQADPEALADNSPCPFCAERHEANGLNYGMWSPDEKWYSGRC</sequence>
<feature type="region of interest" description="Disordered" evidence="1">
    <location>
        <begin position="32"/>
        <end position="59"/>
    </location>
</feature>
<evidence type="ECO:0000313" key="3">
    <source>
        <dbReference type="Proteomes" id="UP000663831"/>
    </source>
</evidence>
<comment type="caution">
    <text evidence="2">The sequence shown here is derived from an EMBL/GenBank/DDBJ whole genome shotgun (WGS) entry which is preliminary data.</text>
</comment>